<evidence type="ECO:0000256" key="1">
    <source>
        <dbReference type="ARBA" id="ARBA00023242"/>
    </source>
</evidence>
<feature type="region of interest" description="Disordered" evidence="2">
    <location>
        <begin position="1"/>
        <end position="26"/>
    </location>
</feature>
<gene>
    <name evidence="4" type="ORF">CHLNCDRAFT_135019</name>
</gene>
<evidence type="ECO:0000256" key="2">
    <source>
        <dbReference type="SAM" id="MobiDB-lite"/>
    </source>
</evidence>
<evidence type="ECO:0000313" key="5">
    <source>
        <dbReference type="Proteomes" id="UP000008141"/>
    </source>
</evidence>
<dbReference type="InterPro" id="IPR000949">
    <property type="entry name" value="ELM2_dom"/>
</dbReference>
<proteinExistence type="predicted"/>
<dbReference type="GeneID" id="17354402"/>
<dbReference type="Proteomes" id="UP000008141">
    <property type="component" value="Unassembled WGS sequence"/>
</dbReference>
<dbReference type="InParanoid" id="E1ZHD4"/>
<dbReference type="RefSeq" id="XP_005847000.1">
    <property type="nucleotide sequence ID" value="XM_005846938.1"/>
</dbReference>
<reference evidence="4 5" key="1">
    <citation type="journal article" date="2010" name="Plant Cell">
        <title>The Chlorella variabilis NC64A genome reveals adaptation to photosymbiosis, coevolution with viruses, and cryptic sex.</title>
        <authorList>
            <person name="Blanc G."/>
            <person name="Duncan G."/>
            <person name="Agarkova I."/>
            <person name="Borodovsky M."/>
            <person name="Gurnon J."/>
            <person name="Kuo A."/>
            <person name="Lindquist E."/>
            <person name="Lucas S."/>
            <person name="Pangilinan J."/>
            <person name="Polle J."/>
            <person name="Salamov A."/>
            <person name="Terry A."/>
            <person name="Yamada T."/>
            <person name="Dunigan D.D."/>
            <person name="Grigoriev I.V."/>
            <person name="Claverie J.M."/>
            <person name="Van Etten J.L."/>
        </authorList>
    </citation>
    <scope>NUCLEOTIDE SEQUENCE [LARGE SCALE GENOMIC DNA]</scope>
    <source>
        <strain evidence="4 5">NC64A</strain>
    </source>
</reference>
<feature type="compositionally biased region" description="Basic and acidic residues" evidence="2">
    <location>
        <begin position="1"/>
        <end position="23"/>
    </location>
</feature>
<dbReference type="PROSITE" id="PS51156">
    <property type="entry name" value="ELM2"/>
    <property type="match status" value="1"/>
</dbReference>
<feature type="region of interest" description="Disordered" evidence="2">
    <location>
        <begin position="41"/>
        <end position="65"/>
    </location>
</feature>
<organism evidence="5">
    <name type="scientific">Chlorella variabilis</name>
    <name type="common">Green alga</name>
    <dbReference type="NCBI Taxonomy" id="554065"/>
    <lineage>
        <taxon>Eukaryota</taxon>
        <taxon>Viridiplantae</taxon>
        <taxon>Chlorophyta</taxon>
        <taxon>core chlorophytes</taxon>
        <taxon>Trebouxiophyceae</taxon>
        <taxon>Chlorellales</taxon>
        <taxon>Chlorellaceae</taxon>
        <taxon>Chlorella clade</taxon>
        <taxon>Chlorella</taxon>
    </lineage>
</organism>
<keyword evidence="1" id="KW-0539">Nucleus</keyword>
<dbReference type="OrthoDB" id="10432625at2759"/>
<name>E1ZHD4_CHLVA</name>
<dbReference type="KEGG" id="cvr:CHLNCDRAFT_135019"/>
<protein>
    <recommendedName>
        <fullName evidence="3">ELM2 domain-containing protein</fullName>
    </recommendedName>
</protein>
<evidence type="ECO:0000259" key="3">
    <source>
        <dbReference type="PROSITE" id="PS51156"/>
    </source>
</evidence>
<accession>E1ZHD4</accession>
<dbReference type="EMBL" id="GL433846">
    <property type="protein sequence ID" value="EFN54898.1"/>
    <property type="molecule type" value="Genomic_DNA"/>
</dbReference>
<sequence length="86" mass="9481">MADRETTKKRPLDEARQTHEQGPGDKLATLAGQIEFFEELAGEEGPPPDAKKPAKVHSLTQNTTHRKIRVGPEHQAVLPPLPALKK</sequence>
<keyword evidence="5" id="KW-1185">Reference proteome</keyword>
<dbReference type="AlphaFoldDB" id="E1ZHD4"/>
<feature type="domain" description="ELM2" evidence="3">
    <location>
        <begin position="66"/>
        <end position="86"/>
    </location>
</feature>
<evidence type="ECO:0000313" key="4">
    <source>
        <dbReference type="EMBL" id="EFN54898.1"/>
    </source>
</evidence>